<dbReference type="FunFam" id="3.30.70.330:FF:000068">
    <property type="entry name" value="ATP-dependent RNA helicase DeaD"/>
    <property type="match status" value="1"/>
</dbReference>
<dbReference type="GO" id="GO:0006401">
    <property type="term" value="P:RNA catabolic process"/>
    <property type="evidence" value="ECO:0007669"/>
    <property type="project" value="UniProtKB-UniRule"/>
</dbReference>
<evidence type="ECO:0000256" key="7">
    <source>
        <dbReference type="ARBA" id="ARBA00022884"/>
    </source>
</evidence>
<dbReference type="PROSITE" id="PS51192">
    <property type="entry name" value="HELICASE_ATP_BIND_1"/>
    <property type="match status" value="1"/>
</dbReference>
<dbReference type="SMART" id="SM00487">
    <property type="entry name" value="DEXDc"/>
    <property type="match status" value="1"/>
</dbReference>
<dbReference type="FunFam" id="3.40.50.300:FF:000108">
    <property type="entry name" value="ATP-dependent RNA helicase RhlE"/>
    <property type="match status" value="1"/>
</dbReference>
<keyword evidence="3 10" id="KW-0547">Nucleotide-binding</keyword>
<dbReference type="GO" id="GO:0033592">
    <property type="term" value="F:RNA strand annealing activity"/>
    <property type="evidence" value="ECO:0007669"/>
    <property type="project" value="TreeGrafter"/>
</dbReference>
<keyword evidence="6 10" id="KW-0067">ATP-binding</keyword>
<dbReference type="InterPro" id="IPR005580">
    <property type="entry name" value="DbpA/CsdA_RNA-bd_dom"/>
</dbReference>
<dbReference type="InterPro" id="IPR044742">
    <property type="entry name" value="DEAD/DEAH_RhlB"/>
</dbReference>
<feature type="short sequence motif" description="Q motif" evidence="11">
    <location>
        <begin position="7"/>
        <end position="35"/>
    </location>
</feature>
<keyword evidence="2 10" id="KW-0963">Cytoplasm</keyword>
<dbReference type="InterPro" id="IPR027417">
    <property type="entry name" value="P-loop_NTPase"/>
</dbReference>
<dbReference type="PROSITE" id="PS51195">
    <property type="entry name" value="Q_MOTIF"/>
    <property type="match status" value="1"/>
</dbReference>
<dbReference type="GO" id="GO:0000027">
    <property type="term" value="P:ribosomal large subunit assembly"/>
    <property type="evidence" value="ECO:0007669"/>
    <property type="project" value="UniProtKB-UniRule"/>
</dbReference>
<reference evidence="16 17" key="1">
    <citation type="submission" date="2016-10" db="EMBL/GenBank/DDBJ databases">
        <authorList>
            <person name="de Groot N.N."/>
        </authorList>
    </citation>
    <scope>NUCLEOTIDE SEQUENCE [LARGE SCALE GENOMIC DNA]</scope>
    <source>
        <strain evidence="16 17">DSM 7343</strain>
    </source>
</reference>
<evidence type="ECO:0000256" key="4">
    <source>
        <dbReference type="ARBA" id="ARBA00022801"/>
    </source>
</evidence>
<dbReference type="GO" id="GO:0070417">
    <property type="term" value="P:cellular response to cold"/>
    <property type="evidence" value="ECO:0007669"/>
    <property type="project" value="InterPro"/>
</dbReference>
<dbReference type="EC" id="3.6.4.13" evidence="10"/>
<comment type="similarity">
    <text evidence="10">Belongs to the DEAD box helicase family. DeaD/CsdA subfamily.</text>
</comment>
<dbReference type="GO" id="GO:0016887">
    <property type="term" value="F:ATP hydrolysis activity"/>
    <property type="evidence" value="ECO:0007669"/>
    <property type="project" value="RHEA"/>
</dbReference>
<feature type="domain" description="DEAD-box RNA helicase Q" evidence="15">
    <location>
        <begin position="7"/>
        <end position="35"/>
    </location>
</feature>
<keyword evidence="8 10" id="KW-0346">Stress response</keyword>
<dbReference type="CDD" id="cd18787">
    <property type="entry name" value="SF2_C_DEAD"/>
    <property type="match status" value="1"/>
</dbReference>
<dbReference type="GO" id="GO:0005524">
    <property type="term" value="F:ATP binding"/>
    <property type="evidence" value="ECO:0007669"/>
    <property type="project" value="UniProtKB-UniRule"/>
</dbReference>
<dbReference type="Pfam" id="PF00271">
    <property type="entry name" value="Helicase_C"/>
    <property type="match status" value="1"/>
</dbReference>
<dbReference type="Pfam" id="PF00270">
    <property type="entry name" value="DEAD"/>
    <property type="match status" value="1"/>
</dbReference>
<evidence type="ECO:0000256" key="5">
    <source>
        <dbReference type="ARBA" id="ARBA00022806"/>
    </source>
</evidence>
<dbReference type="InterPro" id="IPR014001">
    <property type="entry name" value="Helicase_ATP-bd"/>
</dbReference>
<evidence type="ECO:0000256" key="1">
    <source>
        <dbReference type="ARBA" id="ARBA00004496"/>
    </source>
</evidence>
<evidence type="ECO:0000256" key="2">
    <source>
        <dbReference type="ARBA" id="ARBA00022490"/>
    </source>
</evidence>
<feature type="compositionally biased region" description="Basic and acidic residues" evidence="12">
    <location>
        <begin position="447"/>
        <end position="465"/>
    </location>
</feature>
<dbReference type="Proteomes" id="UP000199409">
    <property type="component" value="Unassembled WGS sequence"/>
</dbReference>
<evidence type="ECO:0000256" key="9">
    <source>
        <dbReference type="ARBA" id="ARBA00047984"/>
    </source>
</evidence>
<comment type="function">
    <text evidence="10">DEAD-box RNA helicase involved in various cellular processes at low temperature, including ribosome biogenesis, mRNA degradation and translation initiation.</text>
</comment>
<gene>
    <name evidence="10" type="primary">deaD</name>
    <name evidence="10" type="synonym">csdA</name>
    <name evidence="16" type="ORF">SAMN05660420_01396</name>
</gene>
<keyword evidence="5 10" id="KW-0347">Helicase</keyword>
<dbReference type="GO" id="GO:0005829">
    <property type="term" value="C:cytosol"/>
    <property type="evidence" value="ECO:0007669"/>
    <property type="project" value="TreeGrafter"/>
</dbReference>
<feature type="region of interest" description="Disordered" evidence="12">
    <location>
        <begin position="438"/>
        <end position="466"/>
    </location>
</feature>
<dbReference type="InterPro" id="IPR034415">
    <property type="entry name" value="CsdA_RRM"/>
</dbReference>
<dbReference type="InterPro" id="IPR001650">
    <property type="entry name" value="Helicase_C-like"/>
</dbReference>
<dbReference type="GO" id="GO:0005840">
    <property type="term" value="C:ribosome"/>
    <property type="evidence" value="ECO:0007669"/>
    <property type="project" value="TreeGrafter"/>
</dbReference>
<evidence type="ECO:0000256" key="8">
    <source>
        <dbReference type="ARBA" id="ARBA00023016"/>
    </source>
</evidence>
<dbReference type="SUPFAM" id="SSF52540">
    <property type="entry name" value="P-loop containing nucleoside triphosphate hydrolases"/>
    <property type="match status" value="1"/>
</dbReference>
<dbReference type="InterPro" id="IPR011545">
    <property type="entry name" value="DEAD/DEAH_box_helicase_dom"/>
</dbReference>
<dbReference type="InterPro" id="IPR050547">
    <property type="entry name" value="DEAD_box_RNA_helicases"/>
</dbReference>
<dbReference type="InterPro" id="IPR028618">
    <property type="entry name" value="DEAD_helicase_DeaD"/>
</dbReference>
<feature type="compositionally biased region" description="Basic residues" evidence="12">
    <location>
        <begin position="569"/>
        <end position="582"/>
    </location>
</feature>
<dbReference type="HAMAP" id="MF_00964">
    <property type="entry name" value="DEAD_helicase_DeaD"/>
    <property type="match status" value="1"/>
</dbReference>
<dbReference type="PANTHER" id="PTHR47963:SF8">
    <property type="entry name" value="ATP-DEPENDENT RNA HELICASE DEAD"/>
    <property type="match status" value="1"/>
</dbReference>
<dbReference type="Pfam" id="PF25399">
    <property type="entry name" value="DeaD_dimer"/>
    <property type="match status" value="1"/>
</dbReference>
<comment type="subcellular location">
    <subcellularLocation>
        <location evidence="1 10">Cytoplasm</location>
    </subcellularLocation>
</comment>
<protein>
    <recommendedName>
        <fullName evidence="10">ATP-dependent RNA helicase DeaD</fullName>
        <ecNumber evidence="10">3.6.4.13</ecNumber>
    </recommendedName>
    <alternativeName>
        <fullName evidence="10">Cold-shock DEAD box protein A</fullName>
    </alternativeName>
</protein>
<keyword evidence="4 10" id="KW-0378">Hydrolase</keyword>
<evidence type="ECO:0000259" key="15">
    <source>
        <dbReference type="PROSITE" id="PS51195"/>
    </source>
</evidence>
<dbReference type="EMBL" id="FNQN01000003">
    <property type="protein sequence ID" value="SEA15189.1"/>
    <property type="molecule type" value="Genomic_DNA"/>
</dbReference>
<dbReference type="STRING" id="37625.SAMN05660420_01396"/>
<dbReference type="Pfam" id="PF03880">
    <property type="entry name" value="DbpA"/>
    <property type="match status" value="1"/>
</dbReference>
<evidence type="ECO:0000256" key="6">
    <source>
        <dbReference type="ARBA" id="ARBA00022840"/>
    </source>
</evidence>
<feature type="region of interest" description="Disordered" evidence="12">
    <location>
        <begin position="540"/>
        <end position="582"/>
    </location>
</feature>
<dbReference type="InterPro" id="IPR012677">
    <property type="entry name" value="Nucleotide-bd_a/b_plait_sf"/>
</dbReference>
<dbReference type="CDD" id="cd00268">
    <property type="entry name" value="DEADc"/>
    <property type="match status" value="1"/>
</dbReference>
<dbReference type="Gene3D" id="3.30.70.330">
    <property type="match status" value="1"/>
</dbReference>
<evidence type="ECO:0000259" key="14">
    <source>
        <dbReference type="PROSITE" id="PS51194"/>
    </source>
</evidence>
<keyword evidence="7 10" id="KW-0694">RNA-binding</keyword>
<evidence type="ECO:0000313" key="17">
    <source>
        <dbReference type="Proteomes" id="UP000199409"/>
    </source>
</evidence>
<proteinExistence type="inferred from homology"/>
<feature type="compositionally biased region" description="Polar residues" evidence="12">
    <location>
        <begin position="540"/>
        <end position="551"/>
    </location>
</feature>
<feature type="domain" description="Helicase ATP-binding" evidence="13">
    <location>
        <begin position="38"/>
        <end position="209"/>
    </location>
</feature>
<dbReference type="PROSITE" id="PS51194">
    <property type="entry name" value="HELICASE_CTER"/>
    <property type="match status" value="1"/>
</dbReference>
<accession>A0A1H3YUF3</accession>
<evidence type="ECO:0000256" key="11">
    <source>
        <dbReference type="PROSITE-ProRule" id="PRU00552"/>
    </source>
</evidence>
<evidence type="ECO:0000259" key="13">
    <source>
        <dbReference type="PROSITE" id="PS51192"/>
    </source>
</evidence>
<dbReference type="InterPro" id="IPR000629">
    <property type="entry name" value="RNA-helicase_DEAD-box_CS"/>
</dbReference>
<dbReference type="Gene3D" id="3.40.50.300">
    <property type="entry name" value="P-loop containing nucleotide triphosphate hydrolases"/>
    <property type="match status" value="2"/>
</dbReference>
<dbReference type="CDD" id="cd12499">
    <property type="entry name" value="RRM_EcCsdA_like"/>
    <property type="match status" value="1"/>
</dbReference>
<dbReference type="RefSeq" id="WP_092346097.1">
    <property type="nucleotide sequence ID" value="NZ_FNQN01000003.1"/>
</dbReference>
<organism evidence="16 17">
    <name type="scientific">Desulfuromusa kysingii</name>
    <dbReference type="NCBI Taxonomy" id="37625"/>
    <lineage>
        <taxon>Bacteria</taxon>
        <taxon>Pseudomonadati</taxon>
        <taxon>Thermodesulfobacteriota</taxon>
        <taxon>Desulfuromonadia</taxon>
        <taxon>Desulfuromonadales</taxon>
        <taxon>Geopsychrobacteraceae</taxon>
        <taxon>Desulfuromusa</taxon>
    </lineage>
</organism>
<evidence type="ECO:0000256" key="10">
    <source>
        <dbReference type="HAMAP-Rule" id="MF_00964"/>
    </source>
</evidence>
<evidence type="ECO:0000256" key="3">
    <source>
        <dbReference type="ARBA" id="ARBA00022741"/>
    </source>
</evidence>
<dbReference type="AlphaFoldDB" id="A0A1H3YUF3"/>
<dbReference type="OrthoDB" id="9805696at2"/>
<evidence type="ECO:0000256" key="12">
    <source>
        <dbReference type="SAM" id="MobiDB-lite"/>
    </source>
</evidence>
<dbReference type="PANTHER" id="PTHR47963">
    <property type="entry name" value="DEAD-BOX ATP-DEPENDENT RNA HELICASE 47, MITOCHONDRIAL"/>
    <property type="match status" value="1"/>
</dbReference>
<keyword evidence="17" id="KW-1185">Reference proteome</keyword>
<evidence type="ECO:0000313" key="16">
    <source>
        <dbReference type="EMBL" id="SEA15189.1"/>
    </source>
</evidence>
<sequence>MPEENEVTFKDLCLAPNVFKVIKEIGYETPTPIQSQSIPPLLEGRDLLGQAQTGTGKTAAFSLPLLSRLDPKLKAPQILVLTPTRELALQVAEAMQTYARHLKGFQVLPVYGGQNMGQQLRQLQRGVQAVVGTPGRIQDHLRRKTLKLDKLSCVVIDEADEMLKMGFIEEVEQILSHAPEGRQTALFSATMPKEVLNVARKHLQNPLEIRIKSKTSTVDKISQRFWQVKGLHKLDALTRILEAEEIDGMLIFVRTKVATVDLAEKLEARGFSSAALNGDMTQMLREKTVERLKDGSLDIVVATDVAARGLDVKRISHVVNYDIPYDTESYIHRIGRTGRAGREGKAILFVAPREKRMLVAIERATRQPIKAMALPSRKDITNRRINQFKEQISAAMESEDMEFFEELIDEYQSEYDVGHRKIAATLAYLLQKERPLNPEDQLPEEIPVERPERNVRPRREQKTSDEQMQTYRIEVGRKHGVEPGNIVGAISNEGKLNSRDIGRIRLFDQFSLVDLPKDLSQDVLHKLKGVWVCNEQLQISPDSGSQKSAASDFSKRKRFGKTAGGFKKYGSRSKKPTTTRRK</sequence>
<dbReference type="SMART" id="SM00490">
    <property type="entry name" value="HELICc"/>
    <property type="match status" value="1"/>
</dbReference>
<dbReference type="InterPro" id="IPR057325">
    <property type="entry name" value="DeaD_dimer"/>
</dbReference>
<dbReference type="GO" id="GO:0003724">
    <property type="term" value="F:RNA helicase activity"/>
    <property type="evidence" value="ECO:0007669"/>
    <property type="project" value="UniProtKB-UniRule"/>
</dbReference>
<name>A0A1H3YUF3_9BACT</name>
<feature type="domain" description="Helicase C-terminal" evidence="14">
    <location>
        <begin position="233"/>
        <end position="380"/>
    </location>
</feature>
<dbReference type="InterPro" id="IPR014014">
    <property type="entry name" value="RNA_helicase_DEAD_Q_motif"/>
</dbReference>
<comment type="catalytic activity">
    <reaction evidence="9 10">
        <text>ATP + H2O = ADP + phosphate + H(+)</text>
        <dbReference type="Rhea" id="RHEA:13065"/>
        <dbReference type="ChEBI" id="CHEBI:15377"/>
        <dbReference type="ChEBI" id="CHEBI:15378"/>
        <dbReference type="ChEBI" id="CHEBI:30616"/>
        <dbReference type="ChEBI" id="CHEBI:43474"/>
        <dbReference type="ChEBI" id="CHEBI:456216"/>
        <dbReference type="EC" id="3.6.4.13"/>
    </reaction>
</comment>
<dbReference type="PROSITE" id="PS00039">
    <property type="entry name" value="DEAD_ATP_HELICASE"/>
    <property type="match status" value="1"/>
</dbReference>